<reference evidence="1 2" key="1">
    <citation type="journal article" date="2010" name="Proc. Natl. Acad. Sci. U.S.A.">
        <title>Insights into evolution of multicellular fungi from the assembled chromosomes of the mushroom Coprinopsis cinerea (Coprinus cinereus).</title>
        <authorList>
            <person name="Stajich J.E."/>
            <person name="Wilke S.K."/>
            <person name="Ahren D."/>
            <person name="Au C.H."/>
            <person name="Birren B.W."/>
            <person name="Borodovsky M."/>
            <person name="Burns C."/>
            <person name="Canback B."/>
            <person name="Casselton L.A."/>
            <person name="Cheng C.K."/>
            <person name="Deng J."/>
            <person name="Dietrich F.S."/>
            <person name="Fargo D.C."/>
            <person name="Farman M.L."/>
            <person name="Gathman A.C."/>
            <person name="Goldberg J."/>
            <person name="Guigo R."/>
            <person name="Hoegger P.J."/>
            <person name="Hooker J.B."/>
            <person name="Huggins A."/>
            <person name="James T.Y."/>
            <person name="Kamada T."/>
            <person name="Kilaru S."/>
            <person name="Kodira C."/>
            <person name="Kues U."/>
            <person name="Kupfer D."/>
            <person name="Kwan H.S."/>
            <person name="Lomsadze A."/>
            <person name="Li W."/>
            <person name="Lilly W.W."/>
            <person name="Ma L.J."/>
            <person name="Mackey A.J."/>
            <person name="Manning G."/>
            <person name="Martin F."/>
            <person name="Muraguchi H."/>
            <person name="Natvig D.O."/>
            <person name="Palmerini H."/>
            <person name="Ramesh M.A."/>
            <person name="Rehmeyer C.J."/>
            <person name="Roe B.A."/>
            <person name="Shenoy N."/>
            <person name="Stanke M."/>
            <person name="Ter-Hovhannisyan V."/>
            <person name="Tunlid A."/>
            <person name="Velagapudi R."/>
            <person name="Vision T.J."/>
            <person name="Zeng Q."/>
            <person name="Zolan M.E."/>
            <person name="Pukkila P.J."/>
        </authorList>
    </citation>
    <scope>NUCLEOTIDE SEQUENCE [LARGE SCALE GENOMIC DNA]</scope>
    <source>
        <strain evidence="2">Okayama-7 / 130 / ATCC MYA-4618 / FGSC 9003</strain>
    </source>
</reference>
<keyword evidence="2" id="KW-1185">Reference proteome</keyword>
<sequence length="76" mass="8212">MTPSPRRARVHFKASYINLCRVPTASMAGPAATGTDETTGVKHRIVAIRSQIDLVYVEPKPACPSTLPAVIPVIRE</sequence>
<proteinExistence type="predicted"/>
<evidence type="ECO:0000313" key="2">
    <source>
        <dbReference type="Proteomes" id="UP000001861"/>
    </source>
</evidence>
<dbReference type="KEGG" id="cci:CC1G_14803"/>
<dbReference type="GeneID" id="9378610"/>
<protein>
    <submittedName>
        <fullName evidence="1">Uncharacterized protein</fullName>
    </submittedName>
</protein>
<dbReference type="EMBL" id="AACS02000007">
    <property type="protein sequence ID" value="EFI27330.1"/>
    <property type="molecule type" value="Genomic_DNA"/>
</dbReference>
<dbReference type="InParanoid" id="D6RNI3"/>
<dbReference type="RefSeq" id="XP_002910824.1">
    <property type="nucleotide sequence ID" value="XM_002910778.1"/>
</dbReference>
<gene>
    <name evidence="1" type="ORF">CC1G_14803</name>
</gene>
<dbReference type="VEuPathDB" id="FungiDB:CC1G_14803"/>
<name>D6RNI3_COPC7</name>
<accession>D6RNI3</accession>
<dbReference type="HOGENOM" id="CLU_2654421_0_0_1"/>
<dbReference type="Proteomes" id="UP000001861">
    <property type="component" value="Unassembled WGS sequence"/>
</dbReference>
<comment type="caution">
    <text evidence="1">The sequence shown here is derived from an EMBL/GenBank/DDBJ whole genome shotgun (WGS) entry which is preliminary data.</text>
</comment>
<dbReference type="AlphaFoldDB" id="D6RNI3"/>
<organism evidence="1 2">
    <name type="scientific">Coprinopsis cinerea (strain Okayama-7 / 130 / ATCC MYA-4618 / FGSC 9003)</name>
    <name type="common">Inky cap fungus</name>
    <name type="synonym">Hormographiella aspergillata</name>
    <dbReference type="NCBI Taxonomy" id="240176"/>
    <lineage>
        <taxon>Eukaryota</taxon>
        <taxon>Fungi</taxon>
        <taxon>Dikarya</taxon>
        <taxon>Basidiomycota</taxon>
        <taxon>Agaricomycotina</taxon>
        <taxon>Agaricomycetes</taxon>
        <taxon>Agaricomycetidae</taxon>
        <taxon>Agaricales</taxon>
        <taxon>Agaricineae</taxon>
        <taxon>Psathyrellaceae</taxon>
        <taxon>Coprinopsis</taxon>
    </lineage>
</organism>
<evidence type="ECO:0000313" key="1">
    <source>
        <dbReference type="EMBL" id="EFI27330.1"/>
    </source>
</evidence>